<keyword evidence="2" id="KW-1185">Reference proteome</keyword>
<protein>
    <submittedName>
        <fullName evidence="1">Uncharacterized protein</fullName>
    </submittedName>
</protein>
<proteinExistence type="predicted"/>
<dbReference type="EMBL" id="JACHJR010000001">
    <property type="protein sequence ID" value="MBB4951602.1"/>
    <property type="molecule type" value="Genomic_DNA"/>
</dbReference>
<sequence>MTEITFPWARRLLLMAVLVGARYVAVDGDPAGRQVVKLSMARTYYYEGPRRYLMD</sequence>
<accession>A0A7W7SJP6</accession>
<name>A0A7W7SJP6_9ACTN</name>
<dbReference type="RefSeq" id="WP_184923677.1">
    <property type="nucleotide sequence ID" value="NZ_JACHJR010000001.1"/>
</dbReference>
<evidence type="ECO:0000313" key="1">
    <source>
        <dbReference type="EMBL" id="MBB4951602.1"/>
    </source>
</evidence>
<evidence type="ECO:0000313" key="2">
    <source>
        <dbReference type="Proteomes" id="UP000573327"/>
    </source>
</evidence>
<dbReference type="Proteomes" id="UP000573327">
    <property type="component" value="Unassembled WGS sequence"/>
</dbReference>
<gene>
    <name evidence="1" type="ORF">F4556_007137</name>
</gene>
<organism evidence="1 2">
    <name type="scientific">Kitasatospora gansuensis</name>
    <dbReference type="NCBI Taxonomy" id="258050"/>
    <lineage>
        <taxon>Bacteria</taxon>
        <taxon>Bacillati</taxon>
        <taxon>Actinomycetota</taxon>
        <taxon>Actinomycetes</taxon>
        <taxon>Kitasatosporales</taxon>
        <taxon>Streptomycetaceae</taxon>
        <taxon>Kitasatospora</taxon>
    </lineage>
</organism>
<reference evidence="1 2" key="1">
    <citation type="submission" date="2020-08" db="EMBL/GenBank/DDBJ databases">
        <title>Sequencing the genomes of 1000 actinobacteria strains.</title>
        <authorList>
            <person name="Klenk H.-P."/>
        </authorList>
    </citation>
    <scope>NUCLEOTIDE SEQUENCE [LARGE SCALE GENOMIC DNA]</scope>
    <source>
        <strain evidence="1 2">DSM 44786</strain>
    </source>
</reference>
<comment type="caution">
    <text evidence="1">The sequence shown here is derived from an EMBL/GenBank/DDBJ whole genome shotgun (WGS) entry which is preliminary data.</text>
</comment>
<dbReference type="AlphaFoldDB" id="A0A7W7SJP6"/>